<evidence type="ECO:0000313" key="1">
    <source>
        <dbReference type="EMBL" id="MCI96210.1"/>
    </source>
</evidence>
<dbReference type="Proteomes" id="UP000265520">
    <property type="component" value="Unassembled WGS sequence"/>
</dbReference>
<reference evidence="1 2" key="1">
    <citation type="journal article" date="2018" name="Front. Plant Sci.">
        <title>Red Clover (Trifolium pratense) and Zigzag Clover (T. medium) - A Picture of Genomic Similarities and Differences.</title>
        <authorList>
            <person name="Dluhosova J."/>
            <person name="Istvanek J."/>
            <person name="Nedelnik J."/>
            <person name="Repkova J."/>
        </authorList>
    </citation>
    <scope>NUCLEOTIDE SEQUENCE [LARGE SCALE GENOMIC DNA]</scope>
    <source>
        <strain evidence="2">cv. 10/8</strain>
        <tissue evidence="1">Leaf</tissue>
    </source>
</reference>
<sequence length="52" mass="5564">MAVWYLCYVYAGAKQGEVELRGVGVKIFADNLGFLPSARRTGGSGALRRSDG</sequence>
<comment type="caution">
    <text evidence="1">The sequence shown here is derived from an EMBL/GenBank/DDBJ whole genome shotgun (WGS) entry which is preliminary data.</text>
</comment>
<name>A0A392WBU0_9FABA</name>
<organism evidence="1 2">
    <name type="scientific">Trifolium medium</name>
    <dbReference type="NCBI Taxonomy" id="97028"/>
    <lineage>
        <taxon>Eukaryota</taxon>
        <taxon>Viridiplantae</taxon>
        <taxon>Streptophyta</taxon>
        <taxon>Embryophyta</taxon>
        <taxon>Tracheophyta</taxon>
        <taxon>Spermatophyta</taxon>
        <taxon>Magnoliopsida</taxon>
        <taxon>eudicotyledons</taxon>
        <taxon>Gunneridae</taxon>
        <taxon>Pentapetalae</taxon>
        <taxon>rosids</taxon>
        <taxon>fabids</taxon>
        <taxon>Fabales</taxon>
        <taxon>Fabaceae</taxon>
        <taxon>Papilionoideae</taxon>
        <taxon>50 kb inversion clade</taxon>
        <taxon>NPAAA clade</taxon>
        <taxon>Hologalegina</taxon>
        <taxon>IRL clade</taxon>
        <taxon>Trifolieae</taxon>
        <taxon>Trifolium</taxon>
    </lineage>
</organism>
<dbReference type="EMBL" id="LXQA011408413">
    <property type="protein sequence ID" value="MCI96210.1"/>
    <property type="molecule type" value="Genomic_DNA"/>
</dbReference>
<protein>
    <submittedName>
        <fullName evidence="1">Uncharacterized protein</fullName>
    </submittedName>
</protein>
<keyword evidence="2" id="KW-1185">Reference proteome</keyword>
<proteinExistence type="predicted"/>
<accession>A0A392WBU0</accession>
<dbReference type="AlphaFoldDB" id="A0A392WBU0"/>
<evidence type="ECO:0000313" key="2">
    <source>
        <dbReference type="Proteomes" id="UP000265520"/>
    </source>
</evidence>